<comment type="caution">
    <text evidence="2">The sequence shown here is derived from an EMBL/GenBank/DDBJ whole genome shotgun (WGS) entry which is preliminary data.</text>
</comment>
<evidence type="ECO:0000313" key="2">
    <source>
        <dbReference type="EMBL" id="EKC71806.1"/>
    </source>
</evidence>
<gene>
    <name evidence="2" type="ORF">OBE_03209</name>
</gene>
<dbReference type="EMBL" id="AJWZ01002131">
    <property type="protein sequence ID" value="EKC71806.1"/>
    <property type="molecule type" value="Genomic_DNA"/>
</dbReference>
<sequence length="66" mass="7473">YGLAYGIAIPLISMLCTANSWTMFGWSVEKFAGNFSMIVGACLFVAFNYIGQRFFAFKEKKEENNK</sequence>
<feature type="non-terminal residue" evidence="2">
    <location>
        <position position="1"/>
    </location>
</feature>
<keyword evidence="1" id="KW-1133">Transmembrane helix</keyword>
<name>K1UJX2_9ZZZZ</name>
<keyword evidence="1" id="KW-0472">Membrane</keyword>
<proteinExistence type="predicted"/>
<accession>K1UJX2</accession>
<protein>
    <submittedName>
        <fullName evidence="2">Uncharacterized protein</fullName>
    </submittedName>
</protein>
<dbReference type="AlphaFoldDB" id="K1UJX2"/>
<keyword evidence="1" id="KW-0812">Transmembrane</keyword>
<evidence type="ECO:0000256" key="1">
    <source>
        <dbReference type="SAM" id="Phobius"/>
    </source>
</evidence>
<reference evidence="2" key="1">
    <citation type="journal article" date="2013" name="Environ. Microbiol.">
        <title>Microbiota from the distal guts of lean and obese adolescents exhibit partial functional redundancy besides clear differences in community structure.</title>
        <authorList>
            <person name="Ferrer M."/>
            <person name="Ruiz A."/>
            <person name="Lanza F."/>
            <person name="Haange S.B."/>
            <person name="Oberbach A."/>
            <person name="Till H."/>
            <person name="Bargiela R."/>
            <person name="Campoy C."/>
            <person name="Segura M.T."/>
            <person name="Richter M."/>
            <person name="von Bergen M."/>
            <person name="Seifert J."/>
            <person name="Suarez A."/>
        </authorList>
    </citation>
    <scope>NUCLEOTIDE SEQUENCE</scope>
</reference>
<feature type="transmembrane region" description="Helical" evidence="1">
    <location>
        <begin position="31"/>
        <end position="51"/>
    </location>
</feature>
<organism evidence="2">
    <name type="scientific">human gut metagenome</name>
    <dbReference type="NCBI Taxonomy" id="408170"/>
    <lineage>
        <taxon>unclassified sequences</taxon>
        <taxon>metagenomes</taxon>
        <taxon>organismal metagenomes</taxon>
    </lineage>
</organism>